<dbReference type="InterPro" id="IPR015330">
    <property type="entry name" value="DNA_primase/pol_bifunc_N"/>
</dbReference>
<keyword evidence="2" id="KW-0378">Hydrolase</keyword>
<dbReference type="InterPro" id="IPR014015">
    <property type="entry name" value="Helicase_SF3_DNA-vir"/>
</dbReference>
<dbReference type="SMART" id="SM00943">
    <property type="entry name" value="Prim-Pol"/>
    <property type="match status" value="1"/>
</dbReference>
<dbReference type="PANTHER" id="PTHR35372">
    <property type="entry name" value="ATP BINDING PROTEIN-RELATED"/>
    <property type="match status" value="1"/>
</dbReference>
<dbReference type="Proteomes" id="UP001196301">
    <property type="component" value="Unassembled WGS sequence"/>
</dbReference>
<dbReference type="InterPro" id="IPR051620">
    <property type="entry name" value="ORF904-like_C"/>
</dbReference>
<accession>A0ABS6E230</accession>
<keyword evidence="1" id="KW-0547">Nucleotide-binding</keyword>
<dbReference type="Pfam" id="PF19263">
    <property type="entry name" value="DUF5906"/>
    <property type="match status" value="1"/>
</dbReference>
<evidence type="ECO:0000256" key="4">
    <source>
        <dbReference type="ARBA" id="ARBA00022840"/>
    </source>
</evidence>
<keyword evidence="7" id="KW-1185">Reference proteome</keyword>
<dbReference type="InterPro" id="IPR006500">
    <property type="entry name" value="Helicase_put_C_phage/plasmid"/>
</dbReference>
<gene>
    <name evidence="6" type="ORF">KQI20_13790</name>
</gene>
<evidence type="ECO:0000313" key="6">
    <source>
        <dbReference type="EMBL" id="MBU5337501.1"/>
    </source>
</evidence>
<organism evidence="6 7">
    <name type="scientific">Intestinibacter bartlettii</name>
    <dbReference type="NCBI Taxonomy" id="261299"/>
    <lineage>
        <taxon>Bacteria</taxon>
        <taxon>Bacillati</taxon>
        <taxon>Bacillota</taxon>
        <taxon>Clostridia</taxon>
        <taxon>Peptostreptococcales</taxon>
        <taxon>Peptostreptococcaceae</taxon>
        <taxon>Intestinibacter</taxon>
    </lineage>
</organism>
<evidence type="ECO:0000256" key="2">
    <source>
        <dbReference type="ARBA" id="ARBA00022801"/>
    </source>
</evidence>
<sequence length="731" mass="84237">MLNIFNTVKDRKLLPVVPIFNNANFPSVPWKSEINHIDTIEKLEQQGEYFDYKNKNNEAKKGKITGASLLTGEKSGVMVLDLDRNHGTGEVDGVVNYKKLVDSLNLSEEDKEKAFNTFTVKTPNGGLHLYFNWKEGLKSDSNNKLSIDLKTSGGLIVAPGSIRKMKDGTYKTYTVYKDVEIQEMPDKLFNELLKYFGKVKPVAKNTKIKTIKSASNNHYTVKNEGERDAALFKYLCSMIDYKFFKNEKNLFELAKMYNQCYINPPFDENTVMQKVKQAIAYVKKPYCSSTGKVVNGSLVKYILNNNDCYVKGNMFYIYDKNEGIYKYKDSNDLLKMYYDNIVIDEDIDPAKAKKFSDTIMGLGDRYTDTFTYENRYIACENGIIDSLNNELLEFNPKYKLDCKFNGSYMKNRQEYKDKFNQSRFKRFLNDLLDESTISTLQEAWGTILCPNSSKVQQCFIYIGLGSNGKSSLFDIQEALIKDADKSICGISLGAFGDDFILSMAEGKRMNVVRDDAFEYKISGLFKSCVCGEEVTVNKKHKDYVRIKFNLSWFYGLNTMPITSDKSFGFYRRPILIPFNNRFGSKKDVLEGRADKEAIPGIVEEIINNEMDIVFNWAYEGLQRLILNNWKITQSQEALNKMEEYKEESDTAYAFYKHKLIKSIGSKISASALYKDYEEYCTIERLKPMNPTQFGRQLKSLGHDKFKSCGNMYFKDLDYIKLIEIDDNEMPF</sequence>
<dbReference type="InterPro" id="IPR004968">
    <property type="entry name" value="DNA_primase/NTPase_C"/>
</dbReference>
<evidence type="ECO:0000256" key="1">
    <source>
        <dbReference type="ARBA" id="ARBA00022741"/>
    </source>
</evidence>
<reference evidence="6 7" key="1">
    <citation type="submission" date="2021-06" db="EMBL/GenBank/DDBJ databases">
        <authorList>
            <person name="Sun Q."/>
            <person name="Li D."/>
        </authorList>
    </citation>
    <scope>NUCLEOTIDE SEQUENCE [LARGE SCALE GENOMIC DNA]</scope>
    <source>
        <strain evidence="6 7">N19</strain>
    </source>
</reference>
<keyword evidence="4" id="KW-0067">ATP-binding</keyword>
<proteinExistence type="predicted"/>
<dbReference type="Pfam" id="PF09250">
    <property type="entry name" value="Prim-Pol"/>
    <property type="match status" value="1"/>
</dbReference>
<dbReference type="EMBL" id="JAHLOQ010000066">
    <property type="protein sequence ID" value="MBU5337501.1"/>
    <property type="molecule type" value="Genomic_DNA"/>
</dbReference>
<name>A0ABS6E230_9FIRM</name>
<dbReference type="Pfam" id="PF03288">
    <property type="entry name" value="Pox_D5"/>
    <property type="match status" value="1"/>
</dbReference>
<evidence type="ECO:0000256" key="3">
    <source>
        <dbReference type="ARBA" id="ARBA00022806"/>
    </source>
</evidence>
<dbReference type="RefSeq" id="WP_216572230.1">
    <property type="nucleotide sequence ID" value="NZ_JAHLOQ010000066.1"/>
</dbReference>
<dbReference type="InterPro" id="IPR045455">
    <property type="entry name" value="NrS-1_pol-like_helicase"/>
</dbReference>
<comment type="caution">
    <text evidence="6">The sequence shown here is derived from an EMBL/GenBank/DDBJ whole genome shotgun (WGS) entry which is preliminary data.</text>
</comment>
<evidence type="ECO:0000259" key="5">
    <source>
        <dbReference type="PROSITE" id="PS51206"/>
    </source>
</evidence>
<dbReference type="NCBIfam" id="TIGR01613">
    <property type="entry name" value="primase_Cterm"/>
    <property type="match status" value="1"/>
</dbReference>
<dbReference type="PROSITE" id="PS51206">
    <property type="entry name" value="SF3_HELICASE_1"/>
    <property type="match status" value="1"/>
</dbReference>
<feature type="domain" description="SF3 helicase" evidence="5">
    <location>
        <begin position="435"/>
        <end position="591"/>
    </location>
</feature>
<keyword evidence="3" id="KW-0347">Helicase</keyword>
<dbReference type="PANTHER" id="PTHR35372:SF2">
    <property type="entry name" value="SF3 HELICASE DOMAIN-CONTAINING PROTEIN"/>
    <property type="match status" value="1"/>
</dbReference>
<protein>
    <submittedName>
        <fullName evidence="6">Bifunctional DNA primase/polymerase</fullName>
    </submittedName>
</protein>
<evidence type="ECO:0000313" key="7">
    <source>
        <dbReference type="Proteomes" id="UP001196301"/>
    </source>
</evidence>